<organism evidence="1 2">
    <name type="scientific">Hymenochirus boettgeri</name>
    <name type="common">Congo dwarf clawed frog</name>
    <dbReference type="NCBI Taxonomy" id="247094"/>
    <lineage>
        <taxon>Eukaryota</taxon>
        <taxon>Metazoa</taxon>
        <taxon>Chordata</taxon>
        <taxon>Craniata</taxon>
        <taxon>Vertebrata</taxon>
        <taxon>Euteleostomi</taxon>
        <taxon>Amphibia</taxon>
        <taxon>Batrachia</taxon>
        <taxon>Anura</taxon>
        <taxon>Pipoidea</taxon>
        <taxon>Pipidae</taxon>
        <taxon>Pipinae</taxon>
        <taxon>Hymenochirus</taxon>
    </lineage>
</organism>
<evidence type="ECO:0000313" key="2">
    <source>
        <dbReference type="Proteomes" id="UP000812440"/>
    </source>
</evidence>
<reference evidence="1" key="1">
    <citation type="thesis" date="2020" institute="ProQuest LLC" country="789 East Eisenhower Parkway, Ann Arbor, MI, USA">
        <title>Comparative Genomics and Chromosome Evolution.</title>
        <authorList>
            <person name="Mudd A.B."/>
        </authorList>
    </citation>
    <scope>NUCLEOTIDE SEQUENCE</scope>
    <source>
        <strain evidence="1">Female2</strain>
        <tissue evidence="1">Blood</tissue>
    </source>
</reference>
<dbReference type="EMBL" id="JAACNH010000001">
    <property type="protein sequence ID" value="KAG8456324.1"/>
    <property type="molecule type" value="Genomic_DNA"/>
</dbReference>
<name>A0A8T2KK09_9PIPI</name>
<evidence type="ECO:0000313" key="1">
    <source>
        <dbReference type="EMBL" id="KAG8456324.1"/>
    </source>
</evidence>
<dbReference type="Proteomes" id="UP000812440">
    <property type="component" value="Chromosome 1"/>
</dbReference>
<sequence length="82" mass="9667">MNIPKLSHPFSDPYLAYISAIAIQNTFLCASNRSIIKPIQCLKTESLRKKCSVWEMIHYMIRNTSDRMMELKPCVYQQYHAR</sequence>
<gene>
    <name evidence="1" type="ORF">GDO86_002203</name>
</gene>
<comment type="caution">
    <text evidence="1">The sequence shown here is derived from an EMBL/GenBank/DDBJ whole genome shotgun (WGS) entry which is preliminary data.</text>
</comment>
<proteinExistence type="predicted"/>
<dbReference type="AlphaFoldDB" id="A0A8T2KK09"/>
<protein>
    <submittedName>
        <fullName evidence="1">Uncharacterized protein</fullName>
    </submittedName>
</protein>
<keyword evidence="2" id="KW-1185">Reference proteome</keyword>
<accession>A0A8T2KK09</accession>